<feature type="active site" description="Proton acceptor" evidence="3">
    <location>
        <position position="107"/>
    </location>
</feature>
<evidence type="ECO:0000313" key="8">
    <source>
        <dbReference type="Proteomes" id="UP000626180"/>
    </source>
</evidence>
<dbReference type="PANTHER" id="PTHR11934">
    <property type="entry name" value="RIBOSE-5-PHOSPHATE ISOMERASE"/>
    <property type="match status" value="1"/>
</dbReference>
<dbReference type="SUPFAM" id="SSF100950">
    <property type="entry name" value="NagB/RpiA/CoA transferase-like"/>
    <property type="match status" value="1"/>
</dbReference>
<dbReference type="HAMAP" id="MF_00170">
    <property type="entry name" value="Rib_5P_isom_A"/>
    <property type="match status" value="1"/>
</dbReference>
<reference evidence="4 8" key="2">
    <citation type="submission" date="2020-10" db="EMBL/GenBank/DDBJ databases">
        <title>Genome sequences of Pseudomonas isolates.</title>
        <authorList>
            <person name="Wessels L."/>
            <person name="Reich F."/>
            <person name="Hammerl J."/>
        </authorList>
    </citation>
    <scope>NUCLEOTIDE SEQUENCE [LARGE SCALE GENOMIC DNA]</scope>
    <source>
        <strain evidence="4 8">20-MO00624-0</strain>
    </source>
</reference>
<dbReference type="FunFam" id="3.30.70.260:FF:000004">
    <property type="entry name" value="Ribose-5-phosphate isomerase A"/>
    <property type="match status" value="1"/>
</dbReference>
<dbReference type="PANTHER" id="PTHR11934:SF0">
    <property type="entry name" value="RIBOSE-5-PHOSPHATE ISOMERASE"/>
    <property type="match status" value="1"/>
</dbReference>
<dbReference type="GO" id="GO:0005829">
    <property type="term" value="C:cytosol"/>
    <property type="evidence" value="ECO:0007669"/>
    <property type="project" value="TreeGrafter"/>
</dbReference>
<dbReference type="FunFam" id="3.40.50.1360:FF:000001">
    <property type="entry name" value="Ribose-5-phosphate isomerase A"/>
    <property type="match status" value="1"/>
</dbReference>
<dbReference type="RefSeq" id="WP_010796981.1">
    <property type="nucleotide sequence ID" value="NZ_CP044086.1"/>
</dbReference>
<dbReference type="Gene3D" id="3.40.50.1360">
    <property type="match status" value="1"/>
</dbReference>
<dbReference type="UniPathway" id="UPA00115">
    <property type="reaction ID" value="UER00412"/>
</dbReference>
<dbReference type="NCBIfam" id="NF001924">
    <property type="entry name" value="PRK00702.1"/>
    <property type="match status" value="1"/>
</dbReference>
<dbReference type="InterPro" id="IPR004788">
    <property type="entry name" value="Ribose5P_isomerase_type_A"/>
</dbReference>
<reference evidence="5 9" key="3">
    <citation type="submission" date="2020-11" db="EMBL/GenBank/DDBJ databases">
        <title>Enhanced detection system for hospital associated transmission using whole genome sequencing surveillance.</title>
        <authorList>
            <person name="Harrison L.H."/>
            <person name="Van Tyne D."/>
            <person name="Marsh J.W."/>
            <person name="Griffith M.P."/>
            <person name="Snyder D.J."/>
            <person name="Cooper V.S."/>
            <person name="Mustapha M."/>
        </authorList>
    </citation>
    <scope>NUCLEOTIDE SEQUENCE [LARGE SCALE GENOMIC DNA]</scope>
    <source>
        <strain evidence="5 9">PSB00013</strain>
    </source>
</reference>
<dbReference type="Proteomes" id="UP000250443">
    <property type="component" value="Unassembled WGS sequence"/>
</dbReference>
<dbReference type="EMBL" id="JADTXM010000006">
    <property type="protein sequence ID" value="MBH3439029.1"/>
    <property type="molecule type" value="Genomic_DNA"/>
</dbReference>
<accession>A0A2X2CSG7</accession>
<dbReference type="SUPFAM" id="SSF75445">
    <property type="entry name" value="D-ribose-5-phosphate isomerase (RpiA), lid domain"/>
    <property type="match status" value="1"/>
</dbReference>
<feature type="binding site" evidence="3">
    <location>
        <begin position="32"/>
        <end position="35"/>
    </location>
    <ligand>
        <name>substrate</name>
    </ligand>
</feature>
<evidence type="ECO:0000256" key="1">
    <source>
        <dbReference type="ARBA" id="ARBA00001713"/>
    </source>
</evidence>
<feature type="binding site" evidence="3">
    <location>
        <begin position="98"/>
        <end position="101"/>
    </location>
    <ligand>
        <name>substrate</name>
    </ligand>
</feature>
<dbReference type="EMBL" id="JADMCD010000001">
    <property type="protein sequence ID" value="MBF8639710.1"/>
    <property type="molecule type" value="Genomic_DNA"/>
</dbReference>
<dbReference type="EMBL" id="UAUF01000008">
    <property type="protein sequence ID" value="SPZ02975.1"/>
    <property type="molecule type" value="Genomic_DNA"/>
</dbReference>
<comment type="catalytic activity">
    <reaction evidence="1 3">
        <text>aldehydo-D-ribose 5-phosphate = D-ribulose 5-phosphate</text>
        <dbReference type="Rhea" id="RHEA:14657"/>
        <dbReference type="ChEBI" id="CHEBI:58121"/>
        <dbReference type="ChEBI" id="CHEBI:58273"/>
        <dbReference type="EC" id="5.3.1.6"/>
    </reaction>
</comment>
<dbReference type="AlphaFoldDB" id="A0A2X2CSG7"/>
<dbReference type="GO" id="GO:0006014">
    <property type="term" value="P:D-ribose metabolic process"/>
    <property type="evidence" value="ECO:0007669"/>
    <property type="project" value="TreeGrafter"/>
</dbReference>
<protein>
    <recommendedName>
        <fullName evidence="3">Ribose-5-phosphate isomerase A</fullName>
        <ecNumber evidence="3">5.3.1.6</ecNumber>
    </recommendedName>
    <alternativeName>
        <fullName evidence="3">Phosphoriboisomerase A</fullName>
        <shortName evidence="3">PRI</shortName>
    </alternativeName>
</protein>
<evidence type="ECO:0000313" key="7">
    <source>
        <dbReference type="Proteomes" id="UP000250443"/>
    </source>
</evidence>
<feature type="binding site" evidence="3">
    <location>
        <position position="125"/>
    </location>
    <ligand>
        <name>substrate</name>
    </ligand>
</feature>
<evidence type="ECO:0000313" key="4">
    <source>
        <dbReference type="EMBL" id="MBF8639710.1"/>
    </source>
</evidence>
<dbReference type="NCBIfam" id="TIGR00021">
    <property type="entry name" value="rpiA"/>
    <property type="match status" value="1"/>
</dbReference>
<organism evidence="6 7">
    <name type="scientific">Pseudomonas luteola</name>
    <dbReference type="NCBI Taxonomy" id="47886"/>
    <lineage>
        <taxon>Bacteria</taxon>
        <taxon>Pseudomonadati</taxon>
        <taxon>Pseudomonadota</taxon>
        <taxon>Gammaproteobacteria</taxon>
        <taxon>Pseudomonadales</taxon>
        <taxon>Pseudomonadaceae</taxon>
        <taxon>Pseudomonas</taxon>
    </lineage>
</organism>
<dbReference type="GO" id="GO:0009052">
    <property type="term" value="P:pentose-phosphate shunt, non-oxidative branch"/>
    <property type="evidence" value="ECO:0007669"/>
    <property type="project" value="UniProtKB-UniRule"/>
</dbReference>
<name>A0A2X2CSG7_PSELU</name>
<dbReference type="GO" id="GO:0004751">
    <property type="term" value="F:ribose-5-phosphate isomerase activity"/>
    <property type="evidence" value="ECO:0007669"/>
    <property type="project" value="UniProtKB-UniRule"/>
</dbReference>
<evidence type="ECO:0000313" key="9">
    <source>
        <dbReference type="Proteomes" id="UP000638986"/>
    </source>
</evidence>
<gene>
    <name evidence="3 6" type="primary">rpiA</name>
    <name evidence="5" type="ORF">I5Q09_10055</name>
    <name evidence="4" type="ORF">IRZ65_03290</name>
    <name evidence="6" type="ORF">NCTC11842_00945</name>
</gene>
<comment type="similarity">
    <text evidence="3">Belongs to the ribose 5-phosphate isomerase family.</text>
</comment>
<dbReference type="Proteomes" id="UP000626180">
    <property type="component" value="Unassembled WGS sequence"/>
</dbReference>
<reference evidence="6 7" key="1">
    <citation type="submission" date="2018-06" db="EMBL/GenBank/DDBJ databases">
        <authorList>
            <consortium name="Pathogen Informatics"/>
            <person name="Doyle S."/>
        </authorList>
    </citation>
    <scope>NUCLEOTIDE SEQUENCE [LARGE SCALE GENOMIC DNA]</scope>
    <source>
        <strain evidence="6 7">NCTC11842</strain>
    </source>
</reference>
<dbReference type="EC" id="5.3.1.6" evidence="3"/>
<evidence type="ECO:0000313" key="6">
    <source>
        <dbReference type="EMBL" id="SPZ02975.1"/>
    </source>
</evidence>
<evidence type="ECO:0000256" key="3">
    <source>
        <dbReference type="HAMAP-Rule" id="MF_00170"/>
    </source>
</evidence>
<dbReference type="Proteomes" id="UP000638986">
    <property type="component" value="Unassembled WGS sequence"/>
</dbReference>
<dbReference type="Gene3D" id="3.30.70.260">
    <property type="match status" value="1"/>
</dbReference>
<comment type="function">
    <text evidence="3">Catalyzes the reversible conversion of ribose-5-phosphate to ribulose 5-phosphate.</text>
</comment>
<dbReference type="CDD" id="cd01398">
    <property type="entry name" value="RPI_A"/>
    <property type="match status" value="1"/>
</dbReference>
<feature type="binding site" evidence="3">
    <location>
        <begin position="85"/>
        <end position="88"/>
    </location>
    <ligand>
        <name>substrate</name>
    </ligand>
</feature>
<comment type="subunit">
    <text evidence="3">Homodimer.</text>
</comment>
<keyword evidence="8" id="KW-1185">Reference proteome</keyword>
<keyword evidence="2 3" id="KW-0413">Isomerase</keyword>
<dbReference type="Pfam" id="PF06026">
    <property type="entry name" value="Rib_5-P_isom_A"/>
    <property type="match status" value="1"/>
</dbReference>
<evidence type="ECO:0000313" key="5">
    <source>
        <dbReference type="EMBL" id="MBH3439029.1"/>
    </source>
</evidence>
<evidence type="ECO:0000256" key="2">
    <source>
        <dbReference type="ARBA" id="ARBA00023235"/>
    </source>
</evidence>
<comment type="pathway">
    <text evidence="3">Carbohydrate degradation; pentose phosphate pathway; D-ribose 5-phosphate from D-ribulose 5-phosphate (non-oxidative stage): step 1/1.</text>
</comment>
<dbReference type="InterPro" id="IPR020672">
    <property type="entry name" value="Ribose5P_isomerase_typA_subgr"/>
</dbReference>
<dbReference type="InterPro" id="IPR037171">
    <property type="entry name" value="NagB/RpiA_transferase-like"/>
</dbReference>
<sequence length="223" mass="23978">MNQDQLKQAVAQAAVDYILPHLSRDSVIGVGTGSTANFFIDLLAQHKMEFDGAVASSEATAERLKKHGIPVYDLNGVNYLEFYIDGADEANEHLQLIKGGGAALTREKIVAAVAQTFICIADGSKRVDVLGEFPLPVEVIPMARSYVARELVKLGGDPVYREGVKTDNGNVILDVHNMHILDPIDLESKINNIVGVVTVGLFAARSADVLLLGTAEGVQTLKR</sequence>
<proteinExistence type="inferred from homology"/>